<accession>A0AAV5ISK4</accession>
<protein>
    <submittedName>
        <fullName evidence="2">Uncharacterized protein</fullName>
    </submittedName>
</protein>
<name>A0AAV5ISK4_9ROSI</name>
<evidence type="ECO:0000313" key="3">
    <source>
        <dbReference type="Proteomes" id="UP001054252"/>
    </source>
</evidence>
<evidence type="ECO:0000256" key="1">
    <source>
        <dbReference type="SAM" id="SignalP"/>
    </source>
</evidence>
<reference evidence="2 3" key="1">
    <citation type="journal article" date="2021" name="Commun. Biol.">
        <title>The genome of Shorea leprosula (Dipterocarpaceae) highlights the ecological relevance of drought in aseasonal tropical rainforests.</title>
        <authorList>
            <person name="Ng K.K.S."/>
            <person name="Kobayashi M.J."/>
            <person name="Fawcett J.A."/>
            <person name="Hatakeyama M."/>
            <person name="Paape T."/>
            <person name="Ng C.H."/>
            <person name="Ang C.C."/>
            <person name="Tnah L.H."/>
            <person name="Lee C.T."/>
            <person name="Nishiyama T."/>
            <person name="Sese J."/>
            <person name="O'Brien M.J."/>
            <person name="Copetti D."/>
            <person name="Mohd Noor M.I."/>
            <person name="Ong R.C."/>
            <person name="Putra M."/>
            <person name="Sireger I.Z."/>
            <person name="Indrioko S."/>
            <person name="Kosugi Y."/>
            <person name="Izuno A."/>
            <person name="Isagi Y."/>
            <person name="Lee S.L."/>
            <person name="Shimizu K.K."/>
        </authorList>
    </citation>
    <scope>NUCLEOTIDE SEQUENCE [LARGE SCALE GENOMIC DNA]</scope>
    <source>
        <strain evidence="2">214</strain>
    </source>
</reference>
<dbReference type="AlphaFoldDB" id="A0AAV5ISK4"/>
<evidence type="ECO:0000313" key="2">
    <source>
        <dbReference type="EMBL" id="GKV02839.1"/>
    </source>
</evidence>
<dbReference type="EMBL" id="BPVZ01000019">
    <property type="protein sequence ID" value="GKV02839.1"/>
    <property type="molecule type" value="Genomic_DNA"/>
</dbReference>
<keyword evidence="3" id="KW-1185">Reference proteome</keyword>
<sequence>MAPITTIFFFILDSLNFLLNPSSSLSHYLASDLYPPAFSPVGQNTLLYGVSTFL</sequence>
<keyword evidence="1" id="KW-0732">Signal</keyword>
<comment type="caution">
    <text evidence="2">The sequence shown here is derived from an EMBL/GenBank/DDBJ whole genome shotgun (WGS) entry which is preliminary data.</text>
</comment>
<feature type="signal peptide" evidence="1">
    <location>
        <begin position="1"/>
        <end position="24"/>
    </location>
</feature>
<organism evidence="2 3">
    <name type="scientific">Rubroshorea leprosula</name>
    <dbReference type="NCBI Taxonomy" id="152421"/>
    <lineage>
        <taxon>Eukaryota</taxon>
        <taxon>Viridiplantae</taxon>
        <taxon>Streptophyta</taxon>
        <taxon>Embryophyta</taxon>
        <taxon>Tracheophyta</taxon>
        <taxon>Spermatophyta</taxon>
        <taxon>Magnoliopsida</taxon>
        <taxon>eudicotyledons</taxon>
        <taxon>Gunneridae</taxon>
        <taxon>Pentapetalae</taxon>
        <taxon>rosids</taxon>
        <taxon>malvids</taxon>
        <taxon>Malvales</taxon>
        <taxon>Dipterocarpaceae</taxon>
        <taxon>Rubroshorea</taxon>
    </lineage>
</organism>
<proteinExistence type="predicted"/>
<dbReference type="Proteomes" id="UP001054252">
    <property type="component" value="Unassembled WGS sequence"/>
</dbReference>
<feature type="chain" id="PRO_5043472999" evidence="1">
    <location>
        <begin position="25"/>
        <end position="54"/>
    </location>
</feature>
<gene>
    <name evidence="2" type="ORF">SLEP1_g15228</name>
</gene>